<dbReference type="Pfam" id="PF01259">
    <property type="entry name" value="SAICAR_synt"/>
    <property type="match status" value="1"/>
</dbReference>
<evidence type="ECO:0000256" key="9">
    <source>
        <dbReference type="SAM" id="MobiDB-lite"/>
    </source>
</evidence>
<evidence type="ECO:0000313" key="12">
    <source>
        <dbReference type="Proteomes" id="UP001174909"/>
    </source>
</evidence>
<feature type="region of interest" description="Disordered" evidence="9">
    <location>
        <begin position="227"/>
        <end position="279"/>
    </location>
</feature>
<accession>A0AA35RN65</accession>
<feature type="domain" description="SAICAR synthetase/ADE2 N-terminal" evidence="10">
    <location>
        <begin position="9"/>
        <end position="236"/>
    </location>
</feature>
<keyword evidence="5" id="KW-0547">Nucleotide-binding</keyword>
<evidence type="ECO:0000256" key="1">
    <source>
        <dbReference type="ARBA" id="ARBA00004672"/>
    </source>
</evidence>
<evidence type="ECO:0000259" key="10">
    <source>
        <dbReference type="Pfam" id="PF01259"/>
    </source>
</evidence>
<feature type="compositionally biased region" description="Low complexity" evidence="9">
    <location>
        <begin position="238"/>
        <end position="254"/>
    </location>
</feature>
<evidence type="ECO:0000256" key="5">
    <source>
        <dbReference type="ARBA" id="ARBA00022741"/>
    </source>
</evidence>
<dbReference type="SUPFAM" id="SSF56104">
    <property type="entry name" value="SAICAR synthase-like"/>
    <property type="match status" value="1"/>
</dbReference>
<dbReference type="AlphaFoldDB" id="A0AA35RN65"/>
<proteinExistence type="inferred from homology"/>
<evidence type="ECO:0000256" key="3">
    <source>
        <dbReference type="ARBA" id="ARBA00012217"/>
    </source>
</evidence>
<dbReference type="Proteomes" id="UP001174909">
    <property type="component" value="Unassembled WGS sequence"/>
</dbReference>
<protein>
    <recommendedName>
        <fullName evidence="3">phosphoribosylaminoimidazolesuccinocarboxamide synthase</fullName>
        <ecNumber evidence="3">6.3.2.6</ecNumber>
    </recommendedName>
    <alternativeName>
        <fullName evidence="8">SAICAR synthetase</fullName>
    </alternativeName>
</protein>
<dbReference type="GO" id="GO:0006189">
    <property type="term" value="P:'de novo' IMP biosynthetic process"/>
    <property type="evidence" value="ECO:0007669"/>
    <property type="project" value="TreeGrafter"/>
</dbReference>
<comment type="caution">
    <text evidence="11">The sequence shown here is derived from an EMBL/GenBank/DDBJ whole genome shotgun (WGS) entry which is preliminary data.</text>
</comment>
<dbReference type="EMBL" id="CASHTH010001343">
    <property type="protein sequence ID" value="CAI8014152.1"/>
    <property type="molecule type" value="Genomic_DNA"/>
</dbReference>
<dbReference type="Gene3D" id="3.30.470.20">
    <property type="entry name" value="ATP-grasp fold, B domain"/>
    <property type="match status" value="1"/>
</dbReference>
<dbReference type="PANTHER" id="PTHR43700">
    <property type="entry name" value="PHOSPHORIBOSYLAMINOIMIDAZOLE-SUCCINOCARBOXAMIDE SYNTHASE"/>
    <property type="match status" value="1"/>
</dbReference>
<name>A0AA35RN65_GEOBA</name>
<dbReference type="CDD" id="cd01414">
    <property type="entry name" value="SAICAR_synt_Sc"/>
    <property type="match status" value="1"/>
</dbReference>
<dbReference type="GO" id="GO:0004639">
    <property type="term" value="F:phosphoribosylaminoimidazolesuccinocarboxamide synthase activity"/>
    <property type="evidence" value="ECO:0007669"/>
    <property type="project" value="UniProtKB-EC"/>
</dbReference>
<evidence type="ECO:0000256" key="6">
    <source>
        <dbReference type="ARBA" id="ARBA00022755"/>
    </source>
</evidence>
<keyword evidence="12" id="KW-1185">Reference proteome</keyword>
<evidence type="ECO:0000256" key="4">
    <source>
        <dbReference type="ARBA" id="ARBA00022598"/>
    </source>
</evidence>
<keyword evidence="7" id="KW-0067">ATP-binding</keyword>
<dbReference type="PANTHER" id="PTHR43700:SF1">
    <property type="entry name" value="PHOSPHORIBOSYLAMINOIMIDAZOLE-SUCCINOCARBOXAMIDE SYNTHASE"/>
    <property type="match status" value="1"/>
</dbReference>
<dbReference type="FunFam" id="3.30.470.20:FF:000015">
    <property type="entry name" value="Phosphoribosylaminoimidazole-succinocarboxamide synthase"/>
    <property type="match status" value="1"/>
</dbReference>
<keyword evidence="6" id="KW-0658">Purine biosynthesis</keyword>
<evidence type="ECO:0000256" key="2">
    <source>
        <dbReference type="ARBA" id="ARBA00010190"/>
    </source>
</evidence>
<dbReference type="EC" id="6.3.2.6" evidence="3"/>
<organism evidence="11 12">
    <name type="scientific">Geodia barretti</name>
    <name type="common">Barrett's horny sponge</name>
    <dbReference type="NCBI Taxonomy" id="519541"/>
    <lineage>
        <taxon>Eukaryota</taxon>
        <taxon>Metazoa</taxon>
        <taxon>Porifera</taxon>
        <taxon>Demospongiae</taxon>
        <taxon>Heteroscleromorpha</taxon>
        <taxon>Tetractinellida</taxon>
        <taxon>Astrophorina</taxon>
        <taxon>Geodiidae</taxon>
        <taxon>Geodia</taxon>
    </lineage>
</organism>
<dbReference type="InterPro" id="IPR028923">
    <property type="entry name" value="SAICAR_synt/ADE2_N"/>
</dbReference>
<comment type="similarity">
    <text evidence="2">Belongs to the SAICAR synthetase family.</text>
</comment>
<evidence type="ECO:0000256" key="8">
    <source>
        <dbReference type="ARBA" id="ARBA00030409"/>
    </source>
</evidence>
<dbReference type="Gene3D" id="3.30.200.20">
    <property type="entry name" value="Phosphorylase Kinase, domain 1"/>
    <property type="match status" value="1"/>
</dbReference>
<sequence length="279" mass="30638">MESPLPDLVYRGKVRDTHDLGDEYLMVATDRISAFDVVMPNGIPDKGAVLSQISAFWFGKTEHVVPNHFIDMGSGRQELALSNDMQRRSMIVKKAERIDVECIVRGYITGSAWSEYRKTGTVQDKPIQQGLVEGDKFPEPLFTPTTKAEVGHDENMSYDEVVDMVGADTAGRLRDTAIEVFNFAHDFAIEHGIILADTKMEFGFIDGELSLIDELLTPDSSRFWDVEGYAPGKSQPNSTSSSSATTWTRSAGTTNLPPLPCRTTSSPRPASAISKPSTG</sequence>
<reference evidence="11" key="1">
    <citation type="submission" date="2023-03" db="EMBL/GenBank/DDBJ databases">
        <authorList>
            <person name="Steffen K."/>
            <person name="Cardenas P."/>
        </authorList>
    </citation>
    <scope>NUCLEOTIDE SEQUENCE</scope>
</reference>
<dbReference type="GO" id="GO:0005737">
    <property type="term" value="C:cytoplasm"/>
    <property type="evidence" value="ECO:0007669"/>
    <property type="project" value="TreeGrafter"/>
</dbReference>
<evidence type="ECO:0000256" key="7">
    <source>
        <dbReference type="ARBA" id="ARBA00022840"/>
    </source>
</evidence>
<feature type="compositionally biased region" description="Polar residues" evidence="9">
    <location>
        <begin position="262"/>
        <end position="279"/>
    </location>
</feature>
<evidence type="ECO:0000313" key="11">
    <source>
        <dbReference type="EMBL" id="CAI8014152.1"/>
    </source>
</evidence>
<gene>
    <name evidence="11" type="ORF">GBAR_LOCUS8878</name>
</gene>
<comment type="pathway">
    <text evidence="1">Purine metabolism; IMP biosynthesis via de novo pathway; 5-amino-1-(5-phospho-D-ribosyl)imidazole-4-carboxamide from 5-amino-1-(5-phospho-D-ribosyl)imidazole-4-carboxylate: step 1/2.</text>
</comment>
<dbReference type="GO" id="GO:0005524">
    <property type="term" value="F:ATP binding"/>
    <property type="evidence" value="ECO:0007669"/>
    <property type="project" value="UniProtKB-KW"/>
</dbReference>
<dbReference type="NCBIfam" id="NF010568">
    <property type="entry name" value="PRK13961.1"/>
    <property type="match status" value="1"/>
</dbReference>
<dbReference type="HAMAP" id="MF_00137">
    <property type="entry name" value="SAICAR_synth"/>
    <property type="match status" value="1"/>
</dbReference>
<keyword evidence="4" id="KW-0436">Ligase</keyword>